<dbReference type="PANTHER" id="PTHR42107">
    <property type="entry name" value="YALI0D24453P"/>
    <property type="match status" value="1"/>
</dbReference>
<feature type="region of interest" description="Disordered" evidence="1">
    <location>
        <begin position="249"/>
        <end position="268"/>
    </location>
</feature>
<sequence length="338" mass="39146">MKSTSGMIIVDKKAHICPPSSATHPSDRWESLFVYAFICKFTKLRGKVEGLETPMDFEAALLLPVPNTIMTQILTRFILNLRPQTRNLSSDIIATTVASVLQEYLKSNERTVFWNDEWKRNVDPFQGLDDGGFWSSEWDFKLKVLRQFVELQLVHSNEIKALIDRAWGVIHNKHKKHEITPAPPPPEDPYSMENLLLVPLGQDCQRKRYWVIDDSPRVYMSTNPWKITAAFEAVCSTRDEYVALIERLKSRAPPEPKNGQRRTKPEQAHSALLKVLQDRITIIDADIARVQKVRRKIEQKQILMAQAEVRETRTRRRTTRPDYAYLNNPDSEVIDEPK</sequence>
<proteinExistence type="predicted"/>
<dbReference type="EMBL" id="JANAWD010000273">
    <property type="protein sequence ID" value="KAJ3482432.1"/>
    <property type="molecule type" value="Genomic_DNA"/>
</dbReference>
<evidence type="ECO:0008006" key="4">
    <source>
        <dbReference type="Google" id="ProtNLM"/>
    </source>
</evidence>
<dbReference type="Proteomes" id="UP001212997">
    <property type="component" value="Unassembled WGS sequence"/>
</dbReference>
<evidence type="ECO:0000256" key="1">
    <source>
        <dbReference type="SAM" id="MobiDB-lite"/>
    </source>
</evidence>
<dbReference type="AlphaFoldDB" id="A0AAD5YHN6"/>
<comment type="caution">
    <text evidence="2">The sequence shown here is derived from an EMBL/GenBank/DDBJ whole genome shotgun (WGS) entry which is preliminary data.</text>
</comment>
<keyword evidence="3" id="KW-1185">Reference proteome</keyword>
<accession>A0AAD5YHN6</accession>
<dbReference type="PANTHER" id="PTHR42107:SF1">
    <property type="entry name" value="WHIM1 DOMAIN-CONTAINING PROTEIN"/>
    <property type="match status" value="1"/>
</dbReference>
<reference evidence="2" key="1">
    <citation type="submission" date="2022-07" db="EMBL/GenBank/DDBJ databases">
        <title>Genome Sequence of Physisporinus lineatus.</title>
        <authorList>
            <person name="Buettner E."/>
        </authorList>
    </citation>
    <scope>NUCLEOTIDE SEQUENCE</scope>
    <source>
        <strain evidence="2">VT162</strain>
    </source>
</reference>
<feature type="region of interest" description="Disordered" evidence="1">
    <location>
        <begin position="312"/>
        <end position="338"/>
    </location>
</feature>
<evidence type="ECO:0000313" key="3">
    <source>
        <dbReference type="Proteomes" id="UP001212997"/>
    </source>
</evidence>
<gene>
    <name evidence="2" type="ORF">NLI96_g6989</name>
</gene>
<organism evidence="2 3">
    <name type="scientific">Meripilus lineatus</name>
    <dbReference type="NCBI Taxonomy" id="2056292"/>
    <lineage>
        <taxon>Eukaryota</taxon>
        <taxon>Fungi</taxon>
        <taxon>Dikarya</taxon>
        <taxon>Basidiomycota</taxon>
        <taxon>Agaricomycotina</taxon>
        <taxon>Agaricomycetes</taxon>
        <taxon>Polyporales</taxon>
        <taxon>Meripilaceae</taxon>
        <taxon>Meripilus</taxon>
    </lineage>
</organism>
<name>A0AAD5YHN6_9APHY</name>
<protein>
    <recommendedName>
        <fullName evidence="4">WHIM1 domain-containing protein</fullName>
    </recommendedName>
</protein>
<evidence type="ECO:0000313" key="2">
    <source>
        <dbReference type="EMBL" id="KAJ3482432.1"/>
    </source>
</evidence>